<dbReference type="Pfam" id="PF13517">
    <property type="entry name" value="FG-GAP_3"/>
    <property type="match status" value="1"/>
</dbReference>
<feature type="transmembrane region" description="Helical" evidence="3">
    <location>
        <begin position="759"/>
        <end position="778"/>
    </location>
</feature>
<feature type="signal peptide" evidence="4">
    <location>
        <begin position="1"/>
        <end position="24"/>
    </location>
</feature>
<keyword evidence="3" id="KW-0472">Membrane</keyword>
<evidence type="ECO:0000256" key="3">
    <source>
        <dbReference type="SAM" id="Phobius"/>
    </source>
</evidence>
<evidence type="ECO:0000313" key="5">
    <source>
        <dbReference type="EMBL" id="GMH85070.1"/>
    </source>
</evidence>
<feature type="transmembrane region" description="Helical" evidence="3">
    <location>
        <begin position="900"/>
        <end position="917"/>
    </location>
</feature>
<proteinExistence type="predicted"/>
<dbReference type="EMBL" id="BRXY01000299">
    <property type="protein sequence ID" value="GMH85070.1"/>
    <property type="molecule type" value="Genomic_DNA"/>
</dbReference>
<dbReference type="InterPro" id="IPR009030">
    <property type="entry name" value="Growth_fac_rcpt_cys_sf"/>
</dbReference>
<reference evidence="6" key="1">
    <citation type="journal article" date="2023" name="Commun. Biol.">
        <title>Genome analysis of Parmales, the sister group of diatoms, reveals the evolutionary specialization of diatoms from phago-mixotrophs to photoautotrophs.</title>
        <authorList>
            <person name="Ban H."/>
            <person name="Sato S."/>
            <person name="Yoshikawa S."/>
            <person name="Yamada K."/>
            <person name="Nakamura Y."/>
            <person name="Ichinomiya M."/>
            <person name="Sato N."/>
            <person name="Blanc-Mathieu R."/>
            <person name="Endo H."/>
            <person name="Kuwata A."/>
            <person name="Ogata H."/>
        </authorList>
    </citation>
    <scope>NUCLEOTIDE SEQUENCE [LARGE SCALE GENOMIC DNA]</scope>
    <source>
        <strain evidence="6">NIES 3701</strain>
    </source>
</reference>
<dbReference type="PANTHER" id="PTHR46967:SF2">
    <property type="entry name" value="SUSHI, VON WILLEBRAND FACTOR TYPE A, EGF AND PENTRAXIN DOMAIN-CONTAINING PROTEIN 1-LIKE"/>
    <property type="match status" value="1"/>
</dbReference>
<feature type="chain" id="PRO_5040911246" evidence="4">
    <location>
        <begin position="25"/>
        <end position="1495"/>
    </location>
</feature>
<evidence type="ECO:0000256" key="1">
    <source>
        <dbReference type="ARBA" id="ARBA00022729"/>
    </source>
</evidence>
<feature type="transmembrane region" description="Helical" evidence="3">
    <location>
        <begin position="803"/>
        <end position="827"/>
    </location>
</feature>
<dbReference type="SUPFAM" id="SSF69318">
    <property type="entry name" value="Integrin alpha N-terminal domain"/>
    <property type="match status" value="1"/>
</dbReference>
<dbReference type="InterPro" id="IPR013517">
    <property type="entry name" value="FG-GAP"/>
</dbReference>
<keyword evidence="3" id="KW-1133">Transmembrane helix</keyword>
<name>A0A9W7EPB5_9STRA</name>
<dbReference type="Gene3D" id="2.10.50.10">
    <property type="entry name" value="Tumor Necrosis Factor Receptor, subunit A, domain 2"/>
    <property type="match status" value="1"/>
</dbReference>
<protein>
    <submittedName>
        <fullName evidence="5">Uncharacterized protein</fullName>
    </submittedName>
</protein>
<gene>
    <name evidence="5" type="ORF">TrST_g2748</name>
</gene>
<dbReference type="CDD" id="cd00185">
    <property type="entry name" value="TNFRSF"/>
    <property type="match status" value="1"/>
</dbReference>
<dbReference type="SUPFAM" id="SSF57184">
    <property type="entry name" value="Growth factor receptor domain"/>
    <property type="match status" value="1"/>
</dbReference>
<keyword evidence="3" id="KW-0812">Transmembrane</keyword>
<dbReference type="Proteomes" id="UP001165085">
    <property type="component" value="Unassembled WGS sequence"/>
</dbReference>
<feature type="region of interest" description="Disordered" evidence="2">
    <location>
        <begin position="660"/>
        <end position="705"/>
    </location>
</feature>
<evidence type="ECO:0000256" key="2">
    <source>
        <dbReference type="SAM" id="MobiDB-lite"/>
    </source>
</evidence>
<feature type="transmembrane region" description="Helical" evidence="3">
    <location>
        <begin position="616"/>
        <end position="634"/>
    </location>
</feature>
<feature type="region of interest" description="Disordered" evidence="2">
    <location>
        <begin position="1336"/>
        <end position="1360"/>
    </location>
</feature>
<dbReference type="InterPro" id="IPR028994">
    <property type="entry name" value="Integrin_alpha_N"/>
</dbReference>
<accession>A0A9W7EPB5</accession>
<feature type="transmembrane region" description="Helical" evidence="3">
    <location>
        <begin position="924"/>
        <end position="943"/>
    </location>
</feature>
<evidence type="ECO:0000313" key="6">
    <source>
        <dbReference type="Proteomes" id="UP001165085"/>
    </source>
</evidence>
<dbReference type="OrthoDB" id="439917at2759"/>
<feature type="compositionally biased region" description="Acidic residues" evidence="2">
    <location>
        <begin position="676"/>
        <end position="705"/>
    </location>
</feature>
<evidence type="ECO:0000256" key="4">
    <source>
        <dbReference type="SAM" id="SignalP"/>
    </source>
</evidence>
<comment type="caution">
    <text evidence="5">The sequence shown here is derived from an EMBL/GenBank/DDBJ whole genome shotgun (WGS) entry which is preliminary data.</text>
</comment>
<dbReference type="SMART" id="SM01411">
    <property type="entry name" value="Ephrin_rec_like"/>
    <property type="match status" value="2"/>
</dbReference>
<feature type="compositionally biased region" description="Polar residues" evidence="2">
    <location>
        <begin position="662"/>
        <end position="672"/>
    </location>
</feature>
<sequence>MVKVLPLTLLLLLLLLLAPSPVLGSAIFTDTVLSGHSCFPRFTERITTSSTYSAKHQGCGLNCVPDFDLPSPPYSYRENGEPPNPFCHIDVGTSAAPSFIDVDKDGDLDLVIGNEPGGNLFYENVGTATEPKYNLLLNKDNPMFGMIVLGYATVGVGDIDNDGDDDVFIAGLDGKPVLLENNSTRGSQPEPWNPLAQTKVMKFYDRRTGQQNPLLIDKFIQGVPMRKGTNTKPIVYRMSVEVADLDGDGDGDLIMSTADGHIEVLRNVGKIKQETFVVVGQLFTDQLKPMFQTVPLSDYFPLVPNPYPIKIREGYDGTIQDIDTLKIAVADVDNDGKDELIVTYQGQVKMYDDIDDFRHPNQQKILLSQFDLGDIDPHITIADVNGDGVNDIVVGETTGHLRYFEGGGFECTSCPAGNFVPPPPDVPACRPCPPGFYSFEANMTECLTTRKGYYSVDPSAFPVICEPGTVNFVEASQMCFQCPSGSKGCLGGTNCSAGREDPLSLCVMCQANHYKSIDDNCVECGPGSNLFESGVALIVLVSSLVLASRLTPHDDGFFYAVSAFDYGQLFLLTLMLGVELGNGSVGTLTIMSSLLFHVDFLHLDCWVREINFAHKLLALYATIFLVVFGLVTRLKRGEMIARAKKADYFKDKKEWDAMHSGASANNKSNNPGSDLVVEDFDPDSNEESSSDMDADADDDGGDDQDNVISQKAELEKEFYARHGAVAQATVGRTQTAANLLIKADFQQWGLDVRARRRMLYFYLFIFQTPLIHFTLKLFDCTRMDSEGNEAMAIDTRISCTNSLYTLVASAGRTLVPILVFAPPAFIVKTMVEIVEEKATWNCHSIDTCGPFFEHCSRGSLIFWEAIRLLRRGLMASFVSLNGTVVPGLKGGREGVLQKSTWVLFLNLTYFVLLLFVWPYTFKSMMMMDVGVTLLFTLAALVNMSSAAEDEGGVGSQVKVDQTALYIFVVASWGFIGGMAFWFRARRLKAKVDLARMARKEEREWLTKLKPYDAEELHKKSKSLLNDFISRASNSAAAGRMEDFVTARKLHVENTRIQAKLIKSLDQYSGLRLFISQQFPTKEHVFEKDLRATTKFYRKHLEELQYDSDYKSFQPFLRVCIRCYDSNVMHEKTLVQLHLASLHTHDFRVSMDVLNELRLYVRNGEEGSVDRWQENVHHIVGKFEVGNEEHFVNMERRLVSKISDERKRNEAKNLGRQRVRELLLKKCERTCKVLEDGFCKVAWRCALCAQVQEIYQFLQVWCDDAEGFGLPEDVEERLLRERANRGRRQGHRASTLKKASEALFGNGGGRKRMTIAQRVGGAVKIVMGARPGKKVHGYHLDPSRTSLKVPNSAPKVAPQLDPNDPFAKFKRQVEERAAGLVNLDDISKKVSEEIKAVQRGIYNLSQQAVVDPIEVFGVVKESKESLDKWCADALESLWLFELRALLRGDPVKVRLYQRTQMDIFAAKFTFIKAAQKAMDKGKDLLISDDPMTLRGK</sequence>
<keyword evidence="6" id="KW-1185">Reference proteome</keyword>
<organism evidence="5 6">
    <name type="scientific">Triparma strigata</name>
    <dbReference type="NCBI Taxonomy" id="1606541"/>
    <lineage>
        <taxon>Eukaryota</taxon>
        <taxon>Sar</taxon>
        <taxon>Stramenopiles</taxon>
        <taxon>Ochrophyta</taxon>
        <taxon>Bolidophyceae</taxon>
        <taxon>Parmales</taxon>
        <taxon>Triparmaceae</taxon>
        <taxon>Triparma</taxon>
    </lineage>
</organism>
<keyword evidence="1 4" id="KW-0732">Signal</keyword>
<dbReference type="PANTHER" id="PTHR46967">
    <property type="entry name" value="INSULIN-LIKE GROWTH FACTOR BINDING PROTEIN,N-TERMINAL"/>
    <property type="match status" value="1"/>
</dbReference>
<dbReference type="Gene3D" id="2.130.10.130">
    <property type="entry name" value="Integrin alpha, N-terminal"/>
    <property type="match status" value="1"/>
</dbReference>
<feature type="transmembrane region" description="Helical" evidence="3">
    <location>
        <begin position="963"/>
        <end position="982"/>
    </location>
</feature>